<dbReference type="GO" id="GO:0005886">
    <property type="term" value="C:plasma membrane"/>
    <property type="evidence" value="ECO:0007669"/>
    <property type="project" value="TreeGrafter"/>
</dbReference>
<dbReference type="InterPro" id="IPR041489">
    <property type="entry name" value="PDZ_6"/>
</dbReference>
<dbReference type="SMART" id="SM00228">
    <property type="entry name" value="PDZ"/>
    <property type="match status" value="1"/>
</dbReference>
<feature type="compositionally biased region" description="Polar residues" evidence="1">
    <location>
        <begin position="761"/>
        <end position="770"/>
    </location>
</feature>
<dbReference type="Gene3D" id="2.30.42.10">
    <property type="match status" value="1"/>
</dbReference>
<dbReference type="PROSITE" id="PS50106">
    <property type="entry name" value="PDZ"/>
    <property type="match status" value="1"/>
</dbReference>
<organism evidence="4 5">
    <name type="scientific">Arctia plantaginis</name>
    <name type="common">Wood tiger moth</name>
    <name type="synonym">Phalaena plantaginis</name>
    <dbReference type="NCBI Taxonomy" id="874455"/>
    <lineage>
        <taxon>Eukaryota</taxon>
        <taxon>Metazoa</taxon>
        <taxon>Ecdysozoa</taxon>
        <taxon>Arthropoda</taxon>
        <taxon>Hexapoda</taxon>
        <taxon>Insecta</taxon>
        <taxon>Pterygota</taxon>
        <taxon>Neoptera</taxon>
        <taxon>Endopterygota</taxon>
        <taxon>Lepidoptera</taxon>
        <taxon>Glossata</taxon>
        <taxon>Ditrysia</taxon>
        <taxon>Noctuoidea</taxon>
        <taxon>Erebidae</taxon>
        <taxon>Arctiinae</taxon>
        <taxon>Arctia</taxon>
    </lineage>
</organism>
<dbReference type="Gene3D" id="2.30.29.30">
    <property type="entry name" value="Pleckstrin-homology domain (PH domain)/Phosphotyrosine-binding domain (PTB)"/>
    <property type="match status" value="1"/>
</dbReference>
<dbReference type="AlphaFoldDB" id="A0A8S0YPL6"/>
<feature type="domain" description="PDZ" evidence="3">
    <location>
        <begin position="164"/>
        <end position="242"/>
    </location>
</feature>
<dbReference type="Pfam" id="PF00621">
    <property type="entry name" value="RhoGEF"/>
    <property type="match status" value="1"/>
</dbReference>
<dbReference type="GO" id="GO:0005634">
    <property type="term" value="C:nucleus"/>
    <property type="evidence" value="ECO:0007669"/>
    <property type="project" value="TreeGrafter"/>
</dbReference>
<feature type="domain" description="DH" evidence="2">
    <location>
        <begin position="319"/>
        <end position="505"/>
    </location>
</feature>
<dbReference type="PANTHER" id="PTHR46848">
    <property type="entry name" value="REGULATOR OF G-PROTEIN SIGNALING 3"/>
    <property type="match status" value="1"/>
</dbReference>
<feature type="region of interest" description="Disordered" evidence="1">
    <location>
        <begin position="77"/>
        <end position="105"/>
    </location>
</feature>
<dbReference type="InterPro" id="IPR011993">
    <property type="entry name" value="PH-like_dom_sf"/>
</dbReference>
<evidence type="ECO:0000313" key="5">
    <source>
        <dbReference type="Proteomes" id="UP000494256"/>
    </source>
</evidence>
<dbReference type="OrthoDB" id="7422178at2759"/>
<dbReference type="InterPro" id="IPR001478">
    <property type="entry name" value="PDZ"/>
</dbReference>
<sequence length="865" mass="95100">MQTHSVMMLTDHTSVISNIYGMDLDRRSEFLGCVSFPLKDAINCDISGTYFLQQGPGRGQNAAQAYTNDRFVKDSVTEGDTRKMATDNTETSTNEGTKENHTDKGVTTNGPASTAVSQAQAVAAALQREADEHLFLRYLELDPPEDPNAPRRAQRNGRTPFTTTRKLVRGTSGGFGFTVVWTRPPRVERVAAGGSAERAGLRAGDYLVFVGNKNVVTGNEEEVRNLVKSAGQTLILETFRRVPPNGVGIRPKLAQVTIPTAESTPPPPRSPRIAALASPATAARPPTACSSTSQSLDRRKLHLPQVTFSKETPGLSTDGRKRALLAVVAREQHYATCVQFGLVRFVSPLAERADLIAPNDHQLLFQNIEEIFRLSEDILDQVVQDDGEIQTSTVVAVYLQKTPVFLSLYKKYCLGLKRADCVLVKKSKDPSGAFSRFCTSPPIPRRRPDITSLVHKPLEQFRELLRLIRAAAASNGAGPYDQLEKKQLQVIVEQLQSAYQDVTAGSGLMGLAGDGKPLLSVADLESRLVFTRCKPFVLSTAGRQWIFGGELSRVEGRAVRPYWALLFSDLLLFATVSRDRVLFVTEEPVALITVSEAQFNVRKKATEFRLILGRTGGESPLVSCAPRTPKRTRSLALRAPSVDLKAVWQSLLQRQIYRAHTMSGTPLGSPLDSPDPQLTFSLATLDSQQRQVSTSSIQRHSSLALLPASSYRSHLNMLVEERPEKEVRVSFDVRTNSESPLPQPVRGPLSSVWRTAPTPETPSANLSPAESQTFSSHFVSSSSIEKNYERPTSPSALLTPDGGEDYSESSPCRWESFEADLALADLDVDPSYKHAVEERIFMPDDPLLPRMALPERPTPPAYLEL</sequence>
<feature type="compositionally biased region" description="Low complexity" evidence="1">
    <location>
        <begin position="771"/>
        <end position="783"/>
    </location>
</feature>
<dbReference type="Proteomes" id="UP000494256">
    <property type="component" value="Unassembled WGS sequence"/>
</dbReference>
<feature type="region of interest" description="Disordered" evidence="1">
    <location>
        <begin position="259"/>
        <end position="296"/>
    </location>
</feature>
<dbReference type="SUPFAM" id="SSF50729">
    <property type="entry name" value="PH domain-like"/>
    <property type="match status" value="1"/>
</dbReference>
<dbReference type="GO" id="GO:0005085">
    <property type="term" value="F:guanyl-nucleotide exchange factor activity"/>
    <property type="evidence" value="ECO:0007669"/>
    <property type="project" value="InterPro"/>
</dbReference>
<evidence type="ECO:0000259" key="3">
    <source>
        <dbReference type="PROSITE" id="PS50106"/>
    </source>
</evidence>
<feature type="compositionally biased region" description="Low complexity" evidence="1">
    <location>
        <begin position="274"/>
        <end position="293"/>
    </location>
</feature>
<feature type="region of interest" description="Disordered" evidence="1">
    <location>
        <begin position="734"/>
        <end position="810"/>
    </location>
</feature>
<dbReference type="InterPro" id="IPR000219">
    <property type="entry name" value="DH_dom"/>
</dbReference>
<dbReference type="SUPFAM" id="SSF48065">
    <property type="entry name" value="DBL homology domain (DH-domain)"/>
    <property type="match status" value="1"/>
</dbReference>
<comment type="caution">
    <text evidence="4">The sequence shown here is derived from an EMBL/GenBank/DDBJ whole genome shotgun (WGS) entry which is preliminary data.</text>
</comment>
<dbReference type="SUPFAM" id="SSF50156">
    <property type="entry name" value="PDZ domain-like"/>
    <property type="match status" value="1"/>
</dbReference>
<dbReference type="InterPro" id="IPR035899">
    <property type="entry name" value="DBL_dom_sf"/>
</dbReference>
<evidence type="ECO:0000313" key="4">
    <source>
        <dbReference type="EMBL" id="CAB3221618.1"/>
    </source>
</evidence>
<dbReference type="InterPro" id="IPR036034">
    <property type="entry name" value="PDZ_sf"/>
</dbReference>
<gene>
    <name evidence="4" type="ORF">APLA_LOCUS914</name>
</gene>
<accession>A0A8S0YPL6</accession>
<dbReference type="Pfam" id="PF17820">
    <property type="entry name" value="PDZ_6"/>
    <property type="match status" value="1"/>
</dbReference>
<feature type="compositionally biased region" description="Polar residues" evidence="1">
    <location>
        <begin position="86"/>
        <end position="95"/>
    </location>
</feature>
<name>A0A8S0YPL6_ARCPL</name>
<reference evidence="4 5" key="1">
    <citation type="submission" date="2020-04" db="EMBL/GenBank/DDBJ databases">
        <authorList>
            <person name="Wallbank WR R."/>
            <person name="Pardo Diaz C."/>
            <person name="Kozak K."/>
            <person name="Martin S."/>
            <person name="Jiggins C."/>
            <person name="Moest M."/>
            <person name="Warren A I."/>
            <person name="Byers J.R.P. K."/>
            <person name="Montejo-Kovacevich G."/>
            <person name="Yen C E."/>
        </authorList>
    </citation>
    <scope>NUCLEOTIDE SEQUENCE [LARGE SCALE GENOMIC DNA]</scope>
</reference>
<evidence type="ECO:0000256" key="1">
    <source>
        <dbReference type="SAM" id="MobiDB-lite"/>
    </source>
</evidence>
<proteinExistence type="predicted"/>
<dbReference type="PANTHER" id="PTHR46848:SF1">
    <property type="entry name" value="REGULATOR OF G-PROTEIN SIGNALING 3"/>
    <property type="match status" value="1"/>
</dbReference>
<protein>
    <submittedName>
        <fullName evidence="4">Uncharacterized protein</fullName>
    </submittedName>
</protein>
<dbReference type="PROSITE" id="PS50010">
    <property type="entry name" value="DH_2"/>
    <property type="match status" value="1"/>
</dbReference>
<evidence type="ECO:0000259" key="2">
    <source>
        <dbReference type="PROSITE" id="PS50010"/>
    </source>
</evidence>
<dbReference type="EMBL" id="CADEBD010000046">
    <property type="protein sequence ID" value="CAB3221618.1"/>
    <property type="molecule type" value="Genomic_DNA"/>
</dbReference>
<dbReference type="Gene3D" id="1.20.900.10">
    <property type="entry name" value="Dbl homology (DH) domain"/>
    <property type="match status" value="1"/>
</dbReference>